<protein>
    <recommendedName>
        <fullName evidence="1">Response receiver domain-containing protein</fullName>
    </recommendedName>
</protein>
<dbReference type="RefSeq" id="WP_092720186.1">
    <property type="nucleotide sequence ID" value="NZ_FMAG01000015.1"/>
</dbReference>
<dbReference type="AlphaFoldDB" id="A0A1C3XDQ4"/>
<evidence type="ECO:0000313" key="3">
    <source>
        <dbReference type="Proteomes" id="UP000199101"/>
    </source>
</evidence>
<sequence length="601" mass="67130">MPDAAYEAAVKETFETKPLRAVLMIDDEFPTFGDLARGKDDTKKFKQADRALALYEGFRKRDMICDVENDVKDVHTERFRKSDLIILDYNLGPGEDDNERSVAILRALAESKHFNTVVVYTSKPEQDEVWLEIIASLAGGWSADLDLTGDAAVHWDRLSDAKTLPTASLDAVMQFAKRGELRDLTGPVRAAAQKELTDLGVPPNLCGEIITGLIHRELARRAGKYARSERRLATGGYEGENRWLQSRNCFVAILKKVDIGEDGDDPAGIMACLSNALLAWRPNLFQILISEIQNILELEALATEDQHLRDGETQTALWFYLLDALGELDLTGDPDVKVPLMSIIDKIVDGIRRRLSSDPDLLRLASGALLGELRDKGWTKDTWPKRGESALYKGSSELTRSSGTEKQIDVMFRLNSFFSTEKFRRAHLTTGTIFREAETQTYWVTASPACDLVARQPSGQQPWAHSLHPMTSVVAILLHEVTDHRGALTAAAQGRHIFLETEDGRKVFKLENSDRQPAYEFLFAMNEGRVREENGRQVFSAARLKPALDENGQADGSQRVLIEKTYEIVDQLRGLNATRILQMAGSHLSRIGLDFVSMPSS</sequence>
<keyword evidence="3" id="KW-1185">Reference proteome</keyword>
<dbReference type="Pfam" id="PF19192">
    <property type="entry name" value="Response_reg_2"/>
    <property type="match status" value="1"/>
</dbReference>
<accession>A0A1C3XDQ4</accession>
<dbReference type="STRING" id="410764.GA0061103_0829"/>
<evidence type="ECO:0000313" key="2">
    <source>
        <dbReference type="EMBL" id="SCB50393.1"/>
    </source>
</evidence>
<organism evidence="2 3">
    <name type="scientific">Rhizobium multihospitium</name>
    <dbReference type="NCBI Taxonomy" id="410764"/>
    <lineage>
        <taxon>Bacteria</taxon>
        <taxon>Pseudomonadati</taxon>
        <taxon>Pseudomonadota</taxon>
        <taxon>Alphaproteobacteria</taxon>
        <taxon>Hyphomicrobiales</taxon>
        <taxon>Rhizobiaceae</taxon>
        <taxon>Rhizobium/Agrobacterium group</taxon>
        <taxon>Rhizobium</taxon>
    </lineage>
</organism>
<name>A0A1C3XDQ4_9HYPH</name>
<dbReference type="OrthoDB" id="7605462at2"/>
<gene>
    <name evidence="2" type="ORF">GA0061103_0829</name>
</gene>
<proteinExistence type="predicted"/>
<reference evidence="3" key="1">
    <citation type="submission" date="2016-08" db="EMBL/GenBank/DDBJ databases">
        <authorList>
            <person name="Varghese N."/>
            <person name="Submissions Spin"/>
        </authorList>
    </citation>
    <scope>NUCLEOTIDE SEQUENCE [LARGE SCALE GENOMIC DNA]</scope>
    <source>
        <strain evidence="3">HAMBI 2975</strain>
    </source>
</reference>
<dbReference type="EMBL" id="FMAG01000015">
    <property type="protein sequence ID" value="SCB50393.1"/>
    <property type="molecule type" value="Genomic_DNA"/>
</dbReference>
<feature type="domain" description="Response receiver" evidence="1">
    <location>
        <begin position="19"/>
        <end position="139"/>
    </location>
</feature>
<dbReference type="Proteomes" id="UP000199101">
    <property type="component" value="Unassembled WGS sequence"/>
</dbReference>
<evidence type="ECO:0000259" key="1">
    <source>
        <dbReference type="Pfam" id="PF19192"/>
    </source>
</evidence>
<dbReference type="InterPro" id="IPR043834">
    <property type="entry name" value="REC"/>
</dbReference>